<accession>D6WNB1</accession>
<reference evidence="3 4" key="2">
    <citation type="journal article" date="2010" name="Nucleic Acids Res.">
        <title>BeetleBase in 2010: revisions to provide comprehensive genomic information for Tribolium castaneum.</title>
        <authorList>
            <person name="Kim H.S."/>
            <person name="Murphy T."/>
            <person name="Xia J."/>
            <person name="Caragea D."/>
            <person name="Park Y."/>
            <person name="Beeman R.W."/>
            <person name="Lorenzen M.D."/>
            <person name="Butcher S."/>
            <person name="Manak J.R."/>
            <person name="Brown S.J."/>
        </authorList>
    </citation>
    <scope>GENOME REANNOTATION</scope>
    <source>
        <strain evidence="3 4">Georgia GA2</strain>
    </source>
</reference>
<dbReference type="InParanoid" id="D6WNB1"/>
<evidence type="ECO:0000256" key="1">
    <source>
        <dbReference type="ARBA" id="ARBA00007692"/>
    </source>
</evidence>
<name>D6WNB1_TRICA</name>
<dbReference type="Gene3D" id="1.25.70.10">
    <property type="entry name" value="Transcription termination factor 3, mitochondrial"/>
    <property type="match status" value="1"/>
</dbReference>
<dbReference type="InterPro" id="IPR003690">
    <property type="entry name" value="MTERF"/>
</dbReference>
<evidence type="ECO:0000313" key="3">
    <source>
        <dbReference type="EMBL" id="EFA03770.2"/>
    </source>
</evidence>
<protein>
    <submittedName>
        <fullName evidence="3">Uncharacterized protein</fullName>
    </submittedName>
</protein>
<dbReference type="PANTHER" id="PTHR15437:SF6">
    <property type="entry name" value="TRANSCRIPTION TERMINATION FACTOR, MITOCHONDRIAL"/>
    <property type="match status" value="1"/>
</dbReference>
<dbReference type="Proteomes" id="UP000007266">
    <property type="component" value="Linkage group 5"/>
</dbReference>
<dbReference type="InterPro" id="IPR038538">
    <property type="entry name" value="MTERF_sf"/>
</dbReference>
<comment type="similarity">
    <text evidence="1">Belongs to the mTERF family.</text>
</comment>
<dbReference type="eggNOG" id="ENOG502S44V">
    <property type="taxonomic scope" value="Eukaryota"/>
</dbReference>
<dbReference type="PANTHER" id="PTHR15437">
    <property type="entry name" value="TRANSCRIPTION TERMINATION FACTOR, MITOCHONDRIAL"/>
    <property type="match status" value="1"/>
</dbReference>
<dbReference type="GO" id="GO:0006393">
    <property type="term" value="P:termination of mitochondrial transcription"/>
    <property type="evidence" value="ECO:0000318"/>
    <property type="project" value="GO_Central"/>
</dbReference>
<gene>
    <name evidence="3" type="primary">AUGUSTUS-3.0.2_13881</name>
    <name evidence="3" type="ORF">TcasGA2_TC013881</name>
</gene>
<keyword evidence="4" id="KW-1185">Reference proteome</keyword>
<dbReference type="EMBL" id="KQ971342">
    <property type="protein sequence ID" value="EFA03770.2"/>
    <property type="molecule type" value="Genomic_DNA"/>
</dbReference>
<dbReference type="GO" id="GO:0003676">
    <property type="term" value="F:nucleic acid binding"/>
    <property type="evidence" value="ECO:0000318"/>
    <property type="project" value="GO_Central"/>
</dbReference>
<keyword evidence="2" id="KW-0809">Transit peptide</keyword>
<reference evidence="3 4" key="1">
    <citation type="journal article" date="2008" name="Nature">
        <title>The genome of the model beetle and pest Tribolium castaneum.</title>
        <authorList>
            <consortium name="Tribolium Genome Sequencing Consortium"/>
            <person name="Richards S."/>
            <person name="Gibbs R.A."/>
            <person name="Weinstock G.M."/>
            <person name="Brown S.J."/>
            <person name="Denell R."/>
            <person name="Beeman R.W."/>
            <person name="Gibbs R."/>
            <person name="Beeman R.W."/>
            <person name="Brown S.J."/>
            <person name="Bucher G."/>
            <person name="Friedrich M."/>
            <person name="Grimmelikhuijzen C.J."/>
            <person name="Klingler M."/>
            <person name="Lorenzen M."/>
            <person name="Richards S."/>
            <person name="Roth S."/>
            <person name="Schroder R."/>
            <person name="Tautz D."/>
            <person name="Zdobnov E.M."/>
            <person name="Muzny D."/>
            <person name="Gibbs R.A."/>
            <person name="Weinstock G.M."/>
            <person name="Attaway T."/>
            <person name="Bell S."/>
            <person name="Buhay C.J."/>
            <person name="Chandrabose M.N."/>
            <person name="Chavez D."/>
            <person name="Clerk-Blankenburg K.P."/>
            <person name="Cree A."/>
            <person name="Dao M."/>
            <person name="Davis C."/>
            <person name="Chacko J."/>
            <person name="Dinh H."/>
            <person name="Dugan-Rocha S."/>
            <person name="Fowler G."/>
            <person name="Garner T.T."/>
            <person name="Garnes J."/>
            <person name="Gnirke A."/>
            <person name="Hawes A."/>
            <person name="Hernandez J."/>
            <person name="Hines S."/>
            <person name="Holder M."/>
            <person name="Hume J."/>
            <person name="Jhangiani S.N."/>
            <person name="Joshi V."/>
            <person name="Khan Z.M."/>
            <person name="Jackson L."/>
            <person name="Kovar C."/>
            <person name="Kowis A."/>
            <person name="Lee S."/>
            <person name="Lewis L.R."/>
            <person name="Margolis J."/>
            <person name="Morgan M."/>
            <person name="Nazareth L.V."/>
            <person name="Nguyen N."/>
            <person name="Okwuonu G."/>
            <person name="Parker D."/>
            <person name="Richards S."/>
            <person name="Ruiz S.J."/>
            <person name="Santibanez J."/>
            <person name="Savard J."/>
            <person name="Scherer S.E."/>
            <person name="Schneider B."/>
            <person name="Sodergren E."/>
            <person name="Tautz D."/>
            <person name="Vattahil S."/>
            <person name="Villasana D."/>
            <person name="White C.S."/>
            <person name="Wright R."/>
            <person name="Park Y."/>
            <person name="Beeman R.W."/>
            <person name="Lord J."/>
            <person name="Oppert B."/>
            <person name="Lorenzen M."/>
            <person name="Brown S."/>
            <person name="Wang L."/>
            <person name="Savard J."/>
            <person name="Tautz D."/>
            <person name="Richards S."/>
            <person name="Weinstock G."/>
            <person name="Gibbs R.A."/>
            <person name="Liu Y."/>
            <person name="Worley K."/>
            <person name="Weinstock G."/>
            <person name="Elsik C.G."/>
            <person name="Reese J.T."/>
            <person name="Elhaik E."/>
            <person name="Landan G."/>
            <person name="Graur D."/>
            <person name="Arensburger P."/>
            <person name="Atkinson P."/>
            <person name="Beeman R.W."/>
            <person name="Beidler J."/>
            <person name="Brown S.J."/>
            <person name="Demuth J.P."/>
            <person name="Drury D.W."/>
            <person name="Du Y.Z."/>
            <person name="Fujiwara H."/>
            <person name="Lorenzen M."/>
            <person name="Maselli V."/>
            <person name="Osanai M."/>
            <person name="Park Y."/>
            <person name="Robertson H.M."/>
            <person name="Tu Z."/>
            <person name="Wang J.J."/>
            <person name="Wang S."/>
            <person name="Richards S."/>
            <person name="Song H."/>
            <person name="Zhang L."/>
            <person name="Sodergren E."/>
            <person name="Werner D."/>
            <person name="Stanke M."/>
            <person name="Morgenstern B."/>
            <person name="Solovyev V."/>
            <person name="Kosarev P."/>
            <person name="Brown G."/>
            <person name="Chen H.C."/>
            <person name="Ermolaeva O."/>
            <person name="Hlavina W."/>
            <person name="Kapustin Y."/>
            <person name="Kiryutin B."/>
            <person name="Kitts P."/>
            <person name="Maglott D."/>
            <person name="Pruitt K."/>
            <person name="Sapojnikov V."/>
            <person name="Souvorov A."/>
            <person name="Mackey A.J."/>
            <person name="Waterhouse R.M."/>
            <person name="Wyder S."/>
            <person name="Zdobnov E.M."/>
            <person name="Zdobnov E.M."/>
            <person name="Wyder S."/>
            <person name="Kriventseva E.V."/>
            <person name="Kadowaki T."/>
            <person name="Bork P."/>
            <person name="Aranda M."/>
            <person name="Bao R."/>
            <person name="Beermann A."/>
            <person name="Berns N."/>
            <person name="Bolognesi R."/>
            <person name="Bonneton F."/>
            <person name="Bopp D."/>
            <person name="Brown S.J."/>
            <person name="Bucher G."/>
            <person name="Butts T."/>
            <person name="Chaumot A."/>
            <person name="Denell R.E."/>
            <person name="Ferrier D.E."/>
            <person name="Friedrich M."/>
            <person name="Gordon C.M."/>
            <person name="Jindra M."/>
            <person name="Klingler M."/>
            <person name="Lan Q."/>
            <person name="Lattorff H.M."/>
            <person name="Laudet V."/>
            <person name="von Levetsow C."/>
            <person name="Liu Z."/>
            <person name="Lutz R."/>
            <person name="Lynch J.A."/>
            <person name="da Fonseca R.N."/>
            <person name="Posnien N."/>
            <person name="Reuter R."/>
            <person name="Roth S."/>
            <person name="Savard J."/>
            <person name="Schinko J.B."/>
            <person name="Schmitt C."/>
            <person name="Schoppmeier M."/>
            <person name="Schroder R."/>
            <person name="Shippy T.D."/>
            <person name="Simonnet F."/>
            <person name="Marques-Souza H."/>
            <person name="Tautz D."/>
            <person name="Tomoyasu Y."/>
            <person name="Trauner J."/>
            <person name="Van der Zee M."/>
            <person name="Vervoort M."/>
            <person name="Wittkopp N."/>
            <person name="Wimmer E.A."/>
            <person name="Yang X."/>
            <person name="Jones A.K."/>
            <person name="Sattelle D.B."/>
            <person name="Ebert P.R."/>
            <person name="Nelson D."/>
            <person name="Scott J.G."/>
            <person name="Beeman R.W."/>
            <person name="Muthukrishnan S."/>
            <person name="Kramer K.J."/>
            <person name="Arakane Y."/>
            <person name="Beeman R.W."/>
            <person name="Zhu Q."/>
            <person name="Hogenkamp D."/>
            <person name="Dixit R."/>
            <person name="Oppert B."/>
            <person name="Jiang H."/>
            <person name="Zou Z."/>
            <person name="Marshall J."/>
            <person name="Elpidina E."/>
            <person name="Vinokurov K."/>
            <person name="Oppert C."/>
            <person name="Zou Z."/>
            <person name="Evans J."/>
            <person name="Lu Z."/>
            <person name="Zhao P."/>
            <person name="Sumathipala N."/>
            <person name="Altincicek B."/>
            <person name="Vilcinskas A."/>
            <person name="Williams M."/>
            <person name="Hultmark D."/>
            <person name="Hetru C."/>
            <person name="Jiang H."/>
            <person name="Grimmelikhuijzen C.J."/>
            <person name="Hauser F."/>
            <person name="Cazzamali G."/>
            <person name="Williamson M."/>
            <person name="Park Y."/>
            <person name="Li B."/>
            <person name="Tanaka Y."/>
            <person name="Predel R."/>
            <person name="Neupert S."/>
            <person name="Schachtner J."/>
            <person name="Verleyen P."/>
            <person name="Raible F."/>
            <person name="Bork P."/>
            <person name="Friedrich M."/>
            <person name="Walden K.K."/>
            <person name="Robertson H.M."/>
            <person name="Angeli S."/>
            <person name="Foret S."/>
            <person name="Bucher G."/>
            <person name="Schuetz S."/>
            <person name="Maleszka R."/>
            <person name="Wimmer E.A."/>
            <person name="Beeman R.W."/>
            <person name="Lorenzen M."/>
            <person name="Tomoyasu Y."/>
            <person name="Miller S.C."/>
            <person name="Grossmann D."/>
            <person name="Bucher G."/>
        </authorList>
    </citation>
    <scope>NUCLEOTIDE SEQUENCE [LARGE SCALE GENOMIC DNA]</scope>
    <source>
        <strain evidence="3 4">Georgia GA2</strain>
    </source>
</reference>
<dbReference type="GO" id="GO:0005759">
    <property type="term" value="C:mitochondrial matrix"/>
    <property type="evidence" value="ECO:0000318"/>
    <property type="project" value="GO_Central"/>
</dbReference>
<evidence type="ECO:0000256" key="2">
    <source>
        <dbReference type="ARBA" id="ARBA00022946"/>
    </source>
</evidence>
<dbReference type="AlphaFoldDB" id="D6WNB1"/>
<dbReference type="STRING" id="7070.D6WNB1"/>
<proteinExistence type="inferred from homology"/>
<dbReference type="HOGENOM" id="CLU_750656_0_0_1"/>
<evidence type="ECO:0000313" key="4">
    <source>
        <dbReference type="Proteomes" id="UP000007266"/>
    </source>
</evidence>
<dbReference type="FunCoup" id="D6WNB1">
    <property type="interactions" value="115"/>
</dbReference>
<sequence length="337" mass="38810">MARNLCQFLKIDVRLLLPSLHLNARLYSASPVKKSENVAPVYTKRDDEYKMTKKGAVSTLQKLLRLKTFDAFNIVLNNDFFNNVSKATLKGNYALLVQKGITPETILKYPELLTVSGTEQKLQIIEALKYDINEVAILLLLNIPSLKKLEENEVDPEGSTITSLSSLLNIDHQKACEYLARKPFLCFLSNDKITRKIEILKSYGIPLEEICNDLWVLRYREKLIEERLSRAKKYNIGAAKTWMVRAKQEVFQVYIQRRSDNKSILGNSSLAEYLSERLKCSVEVANYMIIKQPALQNKSLKKLKELIDLLYAEVWKRRRKGCKNSLKRGLKSIVYPC</sequence>
<organism evidence="3 4">
    <name type="scientific">Tribolium castaneum</name>
    <name type="common">Red flour beetle</name>
    <dbReference type="NCBI Taxonomy" id="7070"/>
    <lineage>
        <taxon>Eukaryota</taxon>
        <taxon>Metazoa</taxon>
        <taxon>Ecdysozoa</taxon>
        <taxon>Arthropoda</taxon>
        <taxon>Hexapoda</taxon>
        <taxon>Insecta</taxon>
        <taxon>Pterygota</taxon>
        <taxon>Neoptera</taxon>
        <taxon>Endopterygota</taxon>
        <taxon>Coleoptera</taxon>
        <taxon>Polyphaga</taxon>
        <taxon>Cucujiformia</taxon>
        <taxon>Tenebrionidae</taxon>
        <taxon>Tenebrionidae incertae sedis</taxon>
        <taxon>Tribolium</taxon>
    </lineage>
</organism>